<dbReference type="InterPro" id="IPR029063">
    <property type="entry name" value="SAM-dependent_MTases_sf"/>
</dbReference>
<evidence type="ECO:0000313" key="9">
    <source>
        <dbReference type="Proteomes" id="UP000887104"/>
    </source>
</evidence>
<evidence type="ECO:0000256" key="1">
    <source>
        <dbReference type="ARBA" id="ARBA00022490"/>
    </source>
</evidence>
<proteinExistence type="inferred from homology"/>
<feature type="compositionally biased region" description="Low complexity" evidence="7">
    <location>
        <begin position="19"/>
        <end position="37"/>
    </location>
</feature>
<dbReference type="GO" id="GO:0032259">
    <property type="term" value="P:methylation"/>
    <property type="evidence" value="ECO:0007669"/>
    <property type="project" value="UniProtKB-KW"/>
</dbReference>
<evidence type="ECO:0000313" key="8">
    <source>
        <dbReference type="EMBL" id="GIU42160.1"/>
    </source>
</evidence>
<comment type="function">
    <text evidence="6">Specifically methylates the adenine in position 1618 of 23S rRNA.</text>
</comment>
<reference evidence="8" key="1">
    <citation type="submission" date="2021-05" db="EMBL/GenBank/DDBJ databases">
        <title>Molecular characterization for Shewanella algae harboring chromosomal blaOXA-55-like strains isolated from clinical and environment sample.</title>
        <authorList>
            <person name="Ohama Y."/>
            <person name="Aoki K."/>
            <person name="Harada S."/>
            <person name="Moriya K."/>
            <person name="Ishii Y."/>
            <person name="Tateda K."/>
        </authorList>
    </citation>
    <scope>NUCLEOTIDE SEQUENCE</scope>
    <source>
        <strain evidence="8">JCM 11563</strain>
    </source>
</reference>
<evidence type="ECO:0000256" key="3">
    <source>
        <dbReference type="ARBA" id="ARBA00022603"/>
    </source>
</evidence>
<dbReference type="InterPro" id="IPR016909">
    <property type="entry name" value="rRNA_lsu_MeTfrase_F"/>
</dbReference>
<sequence>MNNDKRNQSKRVNLHKARSAQAKAPAAVKAAHSALKAQPSKALHQRNLHNNGYDFPALAEVFPTLKPHIKPNPYGNLSIDFADPLAVKMLNAALLKLHYDIQNWDIPQGFLCPPIPGRADYIHHAADLLAVKKTNKKRVPKGPRVKVLDIGTGANVIYPLLGIQSYGWSFVASDVDPISIDNANHIFTYNPLLEDRFEARLQQDAKQVFRGIINRDERFDLTMCNPPFHGSLAEASEGTARKLKNLAANKITKGTDKPKHSADNKLDPLLNFGGQKAELWCDGGEQAFLKTMITESCQFANQCLWFTTLVSKKENLKPAKALLKTVKAEEVKEIEMHQGNKVTRVLAWTFMGLAQRELWQKYRDAQ</sequence>
<name>A0ABQ4P3S6_9GAMM</name>
<keyword evidence="5 6" id="KW-0949">S-adenosyl-L-methionine</keyword>
<feature type="region of interest" description="Disordered" evidence="7">
    <location>
        <begin position="1"/>
        <end position="41"/>
    </location>
</feature>
<dbReference type="NCBIfam" id="NF008725">
    <property type="entry name" value="PRK11727.1"/>
    <property type="match status" value="1"/>
</dbReference>
<comment type="similarity">
    <text evidence="6">Belongs to the methyltransferase superfamily. METTL16/RlmF family.</text>
</comment>
<keyword evidence="3 6" id="KW-0489">Methyltransferase</keyword>
<feature type="compositionally biased region" description="Basic residues" evidence="7">
    <location>
        <begin position="8"/>
        <end position="18"/>
    </location>
</feature>
<keyword evidence="1 6" id="KW-0963">Cytoplasm</keyword>
<organism evidence="8 9">
    <name type="scientific">Shewanella sairae</name>
    <dbReference type="NCBI Taxonomy" id="190310"/>
    <lineage>
        <taxon>Bacteria</taxon>
        <taxon>Pseudomonadati</taxon>
        <taxon>Pseudomonadota</taxon>
        <taxon>Gammaproteobacteria</taxon>
        <taxon>Alteromonadales</taxon>
        <taxon>Shewanellaceae</taxon>
        <taxon>Shewanella</taxon>
    </lineage>
</organism>
<evidence type="ECO:0000256" key="5">
    <source>
        <dbReference type="ARBA" id="ARBA00022691"/>
    </source>
</evidence>
<evidence type="ECO:0000256" key="6">
    <source>
        <dbReference type="HAMAP-Rule" id="MF_01848"/>
    </source>
</evidence>
<dbReference type="InterPro" id="IPR010286">
    <property type="entry name" value="METTL16/RlmF"/>
</dbReference>
<evidence type="ECO:0000256" key="4">
    <source>
        <dbReference type="ARBA" id="ARBA00022679"/>
    </source>
</evidence>
<dbReference type="SUPFAM" id="SSF53335">
    <property type="entry name" value="S-adenosyl-L-methionine-dependent methyltransferases"/>
    <property type="match status" value="1"/>
</dbReference>
<evidence type="ECO:0000256" key="2">
    <source>
        <dbReference type="ARBA" id="ARBA00022552"/>
    </source>
</evidence>
<dbReference type="PANTHER" id="PTHR13393">
    <property type="entry name" value="SAM-DEPENDENT METHYLTRANSFERASE"/>
    <property type="match status" value="1"/>
</dbReference>
<accession>A0ABQ4P3S6</accession>
<dbReference type="HAMAP" id="MF_01848">
    <property type="entry name" value="23SrRNA_methyltr_F"/>
    <property type="match status" value="1"/>
</dbReference>
<dbReference type="EC" id="2.1.1.181" evidence="6"/>
<comment type="caution">
    <text evidence="8">The sequence shown here is derived from an EMBL/GenBank/DDBJ whole genome shotgun (WGS) entry which is preliminary data.</text>
</comment>
<dbReference type="CDD" id="cd02440">
    <property type="entry name" value="AdoMet_MTases"/>
    <property type="match status" value="1"/>
</dbReference>
<keyword evidence="4 6" id="KW-0808">Transferase</keyword>
<comment type="subcellular location">
    <subcellularLocation>
        <location evidence="6">Cytoplasm</location>
    </subcellularLocation>
</comment>
<dbReference type="Proteomes" id="UP000887104">
    <property type="component" value="Unassembled WGS sequence"/>
</dbReference>
<protein>
    <recommendedName>
        <fullName evidence="6">Ribosomal RNA large subunit methyltransferase F</fullName>
        <ecNumber evidence="6">2.1.1.181</ecNumber>
    </recommendedName>
    <alternativeName>
        <fullName evidence="6">23S rRNA mA1618 methyltransferase</fullName>
    </alternativeName>
    <alternativeName>
        <fullName evidence="6">rRNA adenine N-6-methyltransferase</fullName>
    </alternativeName>
</protein>
<dbReference type="GO" id="GO:0008168">
    <property type="term" value="F:methyltransferase activity"/>
    <property type="evidence" value="ECO:0007669"/>
    <property type="project" value="UniProtKB-KW"/>
</dbReference>
<keyword evidence="9" id="KW-1185">Reference proteome</keyword>
<comment type="catalytic activity">
    <reaction evidence="6">
        <text>adenosine(1618) in 23S rRNA + S-adenosyl-L-methionine = N(6)-methyladenosine(1618) in 23S rRNA + S-adenosyl-L-homocysteine + H(+)</text>
        <dbReference type="Rhea" id="RHEA:16497"/>
        <dbReference type="Rhea" id="RHEA-COMP:10229"/>
        <dbReference type="Rhea" id="RHEA-COMP:10231"/>
        <dbReference type="ChEBI" id="CHEBI:15378"/>
        <dbReference type="ChEBI" id="CHEBI:57856"/>
        <dbReference type="ChEBI" id="CHEBI:59789"/>
        <dbReference type="ChEBI" id="CHEBI:74411"/>
        <dbReference type="ChEBI" id="CHEBI:74449"/>
        <dbReference type="EC" id="2.1.1.181"/>
    </reaction>
</comment>
<evidence type="ECO:0000256" key="7">
    <source>
        <dbReference type="SAM" id="MobiDB-lite"/>
    </source>
</evidence>
<dbReference type="PANTHER" id="PTHR13393:SF0">
    <property type="entry name" value="RNA N6-ADENOSINE-METHYLTRANSFERASE METTL16"/>
    <property type="match status" value="1"/>
</dbReference>
<gene>
    <name evidence="6 8" type="primary">rlmF</name>
    <name evidence="8" type="ORF">TUM4438_08070</name>
</gene>
<dbReference type="Pfam" id="PF05971">
    <property type="entry name" value="Methyltransf_10"/>
    <property type="match status" value="1"/>
</dbReference>
<dbReference type="PIRSF" id="PIRSF029038">
    <property type="entry name" value="Mtase_YbiN_prd"/>
    <property type="match status" value="1"/>
</dbReference>
<dbReference type="RefSeq" id="WP_220779739.1">
    <property type="nucleotide sequence ID" value="NZ_BPEY01000009.1"/>
</dbReference>
<dbReference type="Gene3D" id="3.40.50.150">
    <property type="entry name" value="Vaccinia Virus protein VP39"/>
    <property type="match status" value="1"/>
</dbReference>
<keyword evidence="2 6" id="KW-0698">rRNA processing</keyword>
<dbReference type="EMBL" id="BPEY01000009">
    <property type="protein sequence ID" value="GIU42160.1"/>
    <property type="molecule type" value="Genomic_DNA"/>
</dbReference>